<dbReference type="AlphaFoldDB" id="A0A495DL12"/>
<evidence type="ECO:0000313" key="2">
    <source>
        <dbReference type="Proteomes" id="UP000273675"/>
    </source>
</evidence>
<reference evidence="1 2" key="1">
    <citation type="submission" date="2018-10" db="EMBL/GenBank/DDBJ databases">
        <title>Genomic Encyclopedia of Type Strains, Phase IV (KMG-IV): sequencing the most valuable type-strain genomes for metagenomic binning, comparative biology and taxonomic classification.</title>
        <authorList>
            <person name="Goeker M."/>
        </authorList>
    </citation>
    <scope>NUCLEOTIDE SEQUENCE [LARGE SCALE GENOMIC DNA]</scope>
    <source>
        <strain evidence="1 2">DSM 4734</strain>
    </source>
</reference>
<sequence>MSYRYTFDTEINAFRIRFEGRVDMEEILKSDREIIGEPQWADSRRILTHLDIDADLSALTLQKYLKVAMPYMDATRDIRGRGTREAWVIPARWNSPIIQVWEQLPHKDEHHAFAVFDTEPEALAWLLQSVVQAR</sequence>
<organism evidence="1 2">
    <name type="scientific">Maricaulis maris</name>
    <dbReference type="NCBI Taxonomy" id="74318"/>
    <lineage>
        <taxon>Bacteria</taxon>
        <taxon>Pseudomonadati</taxon>
        <taxon>Pseudomonadota</taxon>
        <taxon>Alphaproteobacteria</taxon>
        <taxon>Maricaulales</taxon>
        <taxon>Maricaulaceae</taxon>
        <taxon>Maricaulis</taxon>
    </lineage>
</organism>
<protein>
    <recommendedName>
        <fullName evidence="3">STAS/SEC14 domain-containing protein</fullName>
    </recommendedName>
</protein>
<dbReference type="OrthoDB" id="7634273at2"/>
<evidence type="ECO:0008006" key="3">
    <source>
        <dbReference type="Google" id="ProtNLM"/>
    </source>
</evidence>
<dbReference type="Proteomes" id="UP000273675">
    <property type="component" value="Unassembled WGS sequence"/>
</dbReference>
<dbReference type="EMBL" id="RBIM01000001">
    <property type="protein sequence ID" value="RKR03623.1"/>
    <property type="molecule type" value="Genomic_DNA"/>
</dbReference>
<accession>A0A495DL12</accession>
<gene>
    <name evidence="1" type="ORF">C7435_0060</name>
</gene>
<name>A0A495DL12_9PROT</name>
<comment type="caution">
    <text evidence="1">The sequence shown here is derived from an EMBL/GenBank/DDBJ whole genome shotgun (WGS) entry which is preliminary data.</text>
</comment>
<dbReference type="RefSeq" id="WP_121209598.1">
    <property type="nucleotide sequence ID" value="NZ_RBIM01000001.1"/>
</dbReference>
<proteinExistence type="predicted"/>
<evidence type="ECO:0000313" key="1">
    <source>
        <dbReference type="EMBL" id="RKR03623.1"/>
    </source>
</evidence>